<dbReference type="AlphaFoldDB" id="A0A917UN79"/>
<accession>A0A917UN79</accession>
<keyword evidence="1" id="KW-0472">Membrane</keyword>
<sequence>MTRTPTATAPQLPLPWWSATETRMVSWWARHGITLLRLALGVVFFWFGVLKYFPGVSAAEALATRTISVLTFGLVPPAVSLPILATWECAIGLGLLLGGRFLRAAILLLLAQMAGTFLPLAFFPHETFRVVPFVPNLEGQYIIKNLVLVAAGLVVGATQRGGRLIHDARAADTALAAQERRAKARH</sequence>
<name>A0A917UN79_9DEIO</name>
<evidence type="ECO:0000313" key="2">
    <source>
        <dbReference type="EMBL" id="GGJ69369.1"/>
    </source>
</evidence>
<evidence type="ECO:0008006" key="4">
    <source>
        <dbReference type="Google" id="ProtNLM"/>
    </source>
</evidence>
<evidence type="ECO:0000256" key="1">
    <source>
        <dbReference type="SAM" id="Phobius"/>
    </source>
</evidence>
<keyword evidence="1" id="KW-1133">Transmembrane helix</keyword>
<keyword evidence="1" id="KW-0812">Transmembrane</keyword>
<protein>
    <recommendedName>
        <fullName evidence="4">DoxX family protein</fullName>
    </recommendedName>
</protein>
<feature type="transmembrane region" description="Helical" evidence="1">
    <location>
        <begin position="74"/>
        <end position="97"/>
    </location>
</feature>
<feature type="transmembrane region" description="Helical" evidence="1">
    <location>
        <begin position="33"/>
        <end position="54"/>
    </location>
</feature>
<dbReference type="RefSeq" id="WP_188961395.1">
    <property type="nucleotide sequence ID" value="NZ_BMOE01000003.1"/>
</dbReference>
<reference evidence="2" key="1">
    <citation type="journal article" date="2014" name="Int. J. Syst. Evol. Microbiol.">
        <title>Complete genome sequence of Corynebacterium casei LMG S-19264T (=DSM 44701T), isolated from a smear-ripened cheese.</title>
        <authorList>
            <consortium name="US DOE Joint Genome Institute (JGI-PGF)"/>
            <person name="Walter F."/>
            <person name="Albersmeier A."/>
            <person name="Kalinowski J."/>
            <person name="Ruckert C."/>
        </authorList>
    </citation>
    <scope>NUCLEOTIDE SEQUENCE</scope>
    <source>
        <strain evidence="2">JCM 14371</strain>
    </source>
</reference>
<proteinExistence type="predicted"/>
<evidence type="ECO:0000313" key="3">
    <source>
        <dbReference type="Proteomes" id="UP000635726"/>
    </source>
</evidence>
<feature type="transmembrane region" description="Helical" evidence="1">
    <location>
        <begin position="104"/>
        <end position="122"/>
    </location>
</feature>
<dbReference type="EMBL" id="BMOE01000003">
    <property type="protein sequence ID" value="GGJ69369.1"/>
    <property type="molecule type" value="Genomic_DNA"/>
</dbReference>
<comment type="caution">
    <text evidence="2">The sequence shown here is derived from an EMBL/GenBank/DDBJ whole genome shotgun (WGS) entry which is preliminary data.</text>
</comment>
<gene>
    <name evidence="2" type="ORF">GCM10008939_12180</name>
</gene>
<feature type="transmembrane region" description="Helical" evidence="1">
    <location>
        <begin position="142"/>
        <end position="159"/>
    </location>
</feature>
<keyword evidence="3" id="KW-1185">Reference proteome</keyword>
<reference evidence="2" key="2">
    <citation type="submission" date="2020-09" db="EMBL/GenBank/DDBJ databases">
        <authorList>
            <person name="Sun Q."/>
            <person name="Ohkuma M."/>
        </authorList>
    </citation>
    <scope>NUCLEOTIDE SEQUENCE</scope>
    <source>
        <strain evidence="2">JCM 14371</strain>
    </source>
</reference>
<dbReference type="Proteomes" id="UP000635726">
    <property type="component" value="Unassembled WGS sequence"/>
</dbReference>
<organism evidence="2 3">
    <name type="scientific">Deinococcus aquiradiocola</name>
    <dbReference type="NCBI Taxonomy" id="393059"/>
    <lineage>
        <taxon>Bacteria</taxon>
        <taxon>Thermotogati</taxon>
        <taxon>Deinococcota</taxon>
        <taxon>Deinococci</taxon>
        <taxon>Deinococcales</taxon>
        <taxon>Deinococcaceae</taxon>
        <taxon>Deinococcus</taxon>
    </lineage>
</organism>